<dbReference type="InterPro" id="IPR013320">
    <property type="entry name" value="ConA-like_dom_sf"/>
</dbReference>
<sequence>MKKAWGPRLLALVAFIATFAVQTNAELVDNTGLATTYETVVRFECKMSIQYVPNFNRFVFDDDTKKYYSACKFENKMWHHVMVSINEDGIGQLIVDGEVQFLETAEDEDELEKGFRALNTQFFVTEMYPNYCGSPGNGAKRRSLLQESTEPDLPNATEAQEDPLTKNAFSDQLISDGFPSEEYFVNESCCTFRIGMRCEEFDRPFYGFIDEVTVWNRPLTEEEVESAMFKMPQQRRGRELEAPTGVQLDVVAGRVFYGRFQNPCDEEPLRSPPPAPPPPIFNENTQTAGRRLQQTLIEQPWSDQPFLPTTDRDWYLVSSHDRATYIRDSVGGSTEAANMTDGMLFSRDTYFEDRVTFSDFPLSCSYAYTGTPWAQPYVHDMEGDFEGAMPLDGGVTITLNGVGFAKSPWTKCVTVAPDPRGEMGGPIGGPKTGSYTPDYYWQTNNPTASLMFHHADAKAPFDLEATDQVAWTDGTMVFAPWDESPRIHWSYNLTWDASILETQFGDITPFGQDFYDPFGYSYIIGYWEKMTCDIPQVAYPSDQYLFGVSNDGAVTASPMLPVTYMDYHVHFTSAQSKKVLIKEDVLNILGDTFTFGFWFYLDGNSTGSRGTLVELTSTDQGAGYTGLYYVDGDLQLFLSEQLVPTQDFSSPWRAIPTTPYEWHYVSIMCSNDANGGQLSMNLDGERLASNMSSIAFTPRLRSMEYGLNLDGRIDELKLWNHAKFSTDDDMFDRLAETATAYYRFNLNLFNDKDANKTAQPLAAEANDCSGTSCVEIKDDELVYDSLPVPWEPTILYSINGMEIDDQIVPRDIIKAKMTGGETLELTGFNFAPSPWLKCTWGTQLGEKAGTVTPPSISHLMNCPDVGEAEIGLGRLDGSNATLTPVKSYSLTADYTTERLGDYVDQYSMTCTTPVVTDPAFSLFGIANSPMMNVYPFEFQNQALDCDGMESYVSADTVGPQLGQDGYSFSAWVFPYATEAMMAAANMGENATANATHEEAEGMATARKLQSVKRRSSRRRLHEHESTASTVMALESPSGKNTALLMYDGVRFFYYDDNILDVPAIPSRAVLESGAPVHPMSPGEWHIVTLTVDGEGEGYLYVDDQYVEHFTTRSIPPNNVEKFSLCADYEAEGIAGSFFSGKLDQVHVWSYAVPISDPSVHHVHVFPTADAVAAFTFTGDYRFAPLPAQEALPMGGAGLVSSDAPWLQPTIVTTHPPHGNASAGTDLYIVGTNFADSQWTKVTLGNNKLPFELADNGVTSVSPMAETSCDEPLVMTASNDDFYTTNKNQATYESTYTYTATVEDLGKHLLAYYDFVPSKGGFFNLVDGMPLDYSMDMISSDRNAVENSAVMFDSSMEGATVVFPEPAGFSDVNKTVCMWIFIDSAVAISLEQAQPNFLANAGFAWQGGFKLVCYAETEEGSLYVNGVGMPQDSTAWFILGPIMQGLLEEGAVGLPYNLGNGTQIHVSGILDTIWVYGRVLKECELMARFYTNQFTMDFDMMSTTSGLPSHDEFALPPVIEIPEENPFSDGVTIEAWIYPRYAEGWQTIFTTDLDGEGFDISLNGEALSVAIARPGGCTCATCVDSMYENYYEHTSWRTQVWPNSWSKISVTYAAAKEGGTKVVMYVDGVWRDNATFDAELPWLGSEEGPKKLYVGADFSGMIFDLRLSKALDVDWMVKANAQCTPNGVEDDVSYFALNEGGSNHAVALGFPLVMSGAAGLWVNKSYVEATYPYNYLIYGDDRFGVHVQEPGVFALSSNTACNKKRITGGDEWSVVMTFDAVEITPEVIDANDGNYHFYYTPEVCGNYSTSLMWGNSVMNTFNTVIMPQATSPPDSHIIGGAPTGGSYGVPLEFTVQTMDAYGCKTDVPEEIANMTVSMFGPYDVEVAVTYMGGGQYRMAYVIEVPGQYFVDITLFGLPLKDETFCVTIDAGGSATFTGENAIMFEEDGAAVTDLDLAFEHGITMEAWVAFNNFAEGGYILYKGSPNQTSEYAKGYELSSSAGGVVSGKVYVGNGEIRSVSSEPLTGVLPTNEWTHFSAVYNGTAFLLYRDDQLIANTTFEMFLPVKGNSYYHPLTIGSGFVGGIDEVKIWATARTEDEVVSNMYCPPYMELKDVAAYFPLNEGVGSSIILGHSMSCAPVSPHGACLTGSIIGDTVFPNDPPTTFDVTADGVGTPSARYSFTMGVPDVISAGNPNTTFLITAKDKCKYCYQGGSQEAFIAKMQKYVNNYILYGPPAEPELPQIEKDLTVLDTRAVPPTGICPNWGAGAGGEGKGDIYSVTLESAITIGSYYLDVFTDSIPFKTDPWEMEVVAALPTTFELVAPLPEGRALVAGVPYAIYLQMLDSYNNLVKEEYPFSATMSIQGKQYQLGYEVSYDQDVQFNMVDSVYTMTFTLGMPGTYTYDIKFDTVDIGVVYSGELTASAAPWRKVSTSEPVPSDTRRFEHTATEYNDDLFIFGGASYNKTYLNDMWMLSAPTKHAFTYMTHFDLNISAPLTPGRTTAKFELDTATLISLGYMNRQCMDVQFKKDLRDPESMAFYIDPFPGCNNAKTVFYVNLPTDAAETMTTLLVLHGNPEMTMNPDYLPASVFAIYEGFDQGEHGFMAPGVCGGAAIAEMADSVEAEEPSFKPHVDGSLPYFGNGSLYMPHGAGSVQVHAAAPVSHFRMRAWFWDSGSVGSAHFMSPNHDTCPLDMVKKLVPHVAVGTYTLSQTTEYCLSAPWQNTGESRLNQWHMFETVGGDETTDVYIDGVWVGSGPGVMLDKVHLSSGMGSSGLPHPAVSQSHAYWDEVSVLLDAPITVGEILSTEFIAWSPERAWKKVNTTGIHPAPRYSHTSVTYDGGLYVFGGERSAYSFNDLWRLDMMTMKWSIAPLSSNESPPARFDHSAVVVQDHMIIYGGRSGNIFLGDMWAYSFTNMNWTWIAGGNSSTGSEVPGLRFGHSAVVAEDKDMYIFGGYTDSGFSNEFIRCSVAEDPVTCVDLTNGCPGVTGSDAVPAGLFARYSHTMYADTTNIFVYGGSSLEDETGFSAVYKFAMEACTWEEIPALESIGRYEHIAGVIDGQLLVQGGHGASVIDDATYSFPLK</sequence>
<dbReference type="PANTHER" id="PTHR46093:SF18">
    <property type="entry name" value="FIBRONECTIN TYPE-III DOMAIN-CONTAINING PROTEIN"/>
    <property type="match status" value="1"/>
</dbReference>
<evidence type="ECO:0000256" key="1">
    <source>
        <dbReference type="ARBA" id="ARBA00022441"/>
    </source>
</evidence>
<comment type="caution">
    <text evidence="7">The sequence shown here is derived from an EMBL/GenBank/DDBJ whole genome shotgun (WGS) entry which is preliminary data.</text>
</comment>
<dbReference type="Proteomes" id="UP001190700">
    <property type="component" value="Unassembled WGS sequence"/>
</dbReference>
<dbReference type="InterPro" id="IPR014756">
    <property type="entry name" value="Ig_E-set"/>
</dbReference>
<feature type="repeat" description="Filamin" evidence="3">
    <location>
        <begin position="1826"/>
        <end position="1927"/>
    </location>
</feature>
<keyword evidence="5" id="KW-0732">Signal</keyword>
<name>A0AAE0CC13_9CHLO</name>
<gene>
    <name evidence="7" type="ORF">CYMTET_38423</name>
</gene>
<evidence type="ECO:0000256" key="4">
    <source>
        <dbReference type="SAM" id="MobiDB-lite"/>
    </source>
</evidence>
<evidence type="ECO:0000256" key="3">
    <source>
        <dbReference type="PROSITE-ProRule" id="PRU00087"/>
    </source>
</evidence>
<evidence type="ECO:0000313" key="7">
    <source>
        <dbReference type="EMBL" id="KAK3252272.1"/>
    </source>
</evidence>
<accession>A0AAE0CC13</accession>
<feature type="compositionally biased region" description="Basic residues" evidence="4">
    <location>
        <begin position="1011"/>
        <end position="1020"/>
    </location>
</feature>
<protein>
    <recommendedName>
        <fullName evidence="6">IPT/TIG domain-containing protein</fullName>
    </recommendedName>
</protein>
<proteinExistence type="predicted"/>
<dbReference type="Gene3D" id="2.60.40.10">
    <property type="entry name" value="Immunoglobulins"/>
    <property type="match status" value="3"/>
</dbReference>
<dbReference type="Pfam" id="PF24681">
    <property type="entry name" value="Kelch_KLHDC2_KLHL20_DRC7"/>
    <property type="match status" value="1"/>
</dbReference>
<keyword evidence="1" id="KW-0880">Kelch repeat</keyword>
<dbReference type="Gene3D" id="2.120.10.80">
    <property type="entry name" value="Kelch-type beta propeller"/>
    <property type="match status" value="2"/>
</dbReference>
<evidence type="ECO:0000313" key="8">
    <source>
        <dbReference type="Proteomes" id="UP001190700"/>
    </source>
</evidence>
<dbReference type="SUPFAM" id="SSF117281">
    <property type="entry name" value="Kelch motif"/>
    <property type="match status" value="2"/>
</dbReference>
<dbReference type="InterPro" id="IPR002909">
    <property type="entry name" value="IPT_dom"/>
</dbReference>
<keyword evidence="2" id="KW-0677">Repeat</keyword>
<evidence type="ECO:0000256" key="5">
    <source>
        <dbReference type="SAM" id="SignalP"/>
    </source>
</evidence>
<dbReference type="Gene3D" id="2.60.120.200">
    <property type="match status" value="5"/>
</dbReference>
<evidence type="ECO:0000256" key="2">
    <source>
        <dbReference type="ARBA" id="ARBA00022737"/>
    </source>
</evidence>
<dbReference type="SUPFAM" id="SSF49899">
    <property type="entry name" value="Concanavalin A-like lectins/glucanases"/>
    <property type="match status" value="5"/>
</dbReference>
<dbReference type="EMBL" id="LGRX02025509">
    <property type="protein sequence ID" value="KAK3252272.1"/>
    <property type="molecule type" value="Genomic_DNA"/>
</dbReference>
<feature type="compositionally biased region" description="Pro residues" evidence="4">
    <location>
        <begin position="270"/>
        <end position="280"/>
    </location>
</feature>
<reference evidence="7 8" key="1">
    <citation type="journal article" date="2015" name="Genome Biol. Evol.">
        <title>Comparative Genomics of a Bacterivorous Green Alga Reveals Evolutionary Causalities and Consequences of Phago-Mixotrophic Mode of Nutrition.</title>
        <authorList>
            <person name="Burns J.A."/>
            <person name="Paasch A."/>
            <person name="Narechania A."/>
            <person name="Kim E."/>
        </authorList>
    </citation>
    <scope>NUCLEOTIDE SEQUENCE [LARGE SCALE GENOMIC DNA]</scope>
    <source>
        <strain evidence="7 8">PLY_AMNH</strain>
    </source>
</reference>
<dbReference type="InterPro" id="IPR015915">
    <property type="entry name" value="Kelch-typ_b-propeller"/>
</dbReference>
<dbReference type="SUPFAM" id="SSF81296">
    <property type="entry name" value="E set domains"/>
    <property type="match status" value="2"/>
</dbReference>
<evidence type="ECO:0000259" key="6">
    <source>
        <dbReference type="Pfam" id="PF01833"/>
    </source>
</evidence>
<dbReference type="PANTHER" id="PTHR46093">
    <property type="entry name" value="ACYL-COA-BINDING DOMAIN-CONTAINING PROTEIN 5"/>
    <property type="match status" value="1"/>
</dbReference>
<feature type="domain" description="IPT/TIG" evidence="6">
    <location>
        <begin position="1208"/>
        <end position="1291"/>
    </location>
</feature>
<dbReference type="Pfam" id="PF13385">
    <property type="entry name" value="Laminin_G_3"/>
    <property type="match status" value="3"/>
</dbReference>
<feature type="region of interest" description="Disordered" evidence="4">
    <location>
        <begin position="265"/>
        <end position="284"/>
    </location>
</feature>
<dbReference type="Pfam" id="PF00630">
    <property type="entry name" value="Filamin"/>
    <property type="match status" value="1"/>
</dbReference>
<dbReference type="InterPro" id="IPR017868">
    <property type="entry name" value="Filamin/ABP280_repeat-like"/>
</dbReference>
<dbReference type="Pfam" id="PF01833">
    <property type="entry name" value="TIG"/>
    <property type="match status" value="1"/>
</dbReference>
<feature type="chain" id="PRO_5042162143" description="IPT/TIG domain-containing protein" evidence="5">
    <location>
        <begin position="26"/>
        <end position="3077"/>
    </location>
</feature>
<feature type="region of interest" description="Disordered" evidence="4">
    <location>
        <begin position="1011"/>
        <end position="1030"/>
    </location>
</feature>
<keyword evidence="8" id="KW-1185">Reference proteome</keyword>
<feature type="region of interest" description="Disordered" evidence="4">
    <location>
        <begin position="139"/>
        <end position="165"/>
    </location>
</feature>
<organism evidence="7 8">
    <name type="scientific">Cymbomonas tetramitiformis</name>
    <dbReference type="NCBI Taxonomy" id="36881"/>
    <lineage>
        <taxon>Eukaryota</taxon>
        <taxon>Viridiplantae</taxon>
        <taxon>Chlorophyta</taxon>
        <taxon>Pyramimonadophyceae</taxon>
        <taxon>Pyramimonadales</taxon>
        <taxon>Pyramimonadaceae</taxon>
        <taxon>Cymbomonas</taxon>
    </lineage>
</organism>
<dbReference type="PROSITE" id="PS50194">
    <property type="entry name" value="FILAMIN_REPEAT"/>
    <property type="match status" value="1"/>
</dbReference>
<dbReference type="InterPro" id="IPR013783">
    <property type="entry name" value="Ig-like_fold"/>
</dbReference>
<feature type="signal peptide" evidence="5">
    <location>
        <begin position="1"/>
        <end position="25"/>
    </location>
</feature>